<evidence type="ECO:0000259" key="1">
    <source>
        <dbReference type="Pfam" id="PF08241"/>
    </source>
</evidence>
<dbReference type="InterPro" id="IPR029063">
    <property type="entry name" value="SAM-dependent_MTases_sf"/>
</dbReference>
<keyword evidence="3" id="KW-1185">Reference proteome</keyword>
<dbReference type="EMBL" id="BAAAEJ010000002">
    <property type="protein sequence ID" value="GAA0378984.1"/>
    <property type="molecule type" value="Genomic_DNA"/>
</dbReference>
<dbReference type="Gene3D" id="3.40.50.150">
    <property type="entry name" value="Vaccinia Virus protein VP39"/>
    <property type="match status" value="1"/>
</dbReference>
<organism evidence="2 3">
    <name type="scientific">Brevundimonas terrae</name>
    <dbReference type="NCBI Taxonomy" id="363631"/>
    <lineage>
        <taxon>Bacteria</taxon>
        <taxon>Pseudomonadati</taxon>
        <taxon>Pseudomonadota</taxon>
        <taxon>Alphaproteobacteria</taxon>
        <taxon>Caulobacterales</taxon>
        <taxon>Caulobacteraceae</taxon>
        <taxon>Brevundimonas</taxon>
    </lineage>
</organism>
<dbReference type="InterPro" id="IPR013216">
    <property type="entry name" value="Methyltransf_11"/>
</dbReference>
<dbReference type="CDD" id="cd02440">
    <property type="entry name" value="AdoMet_MTases"/>
    <property type="match status" value="1"/>
</dbReference>
<accession>A0ABP3HUG9</accession>
<evidence type="ECO:0000313" key="3">
    <source>
        <dbReference type="Proteomes" id="UP001500791"/>
    </source>
</evidence>
<reference evidence="3" key="1">
    <citation type="journal article" date="2019" name="Int. J. Syst. Evol. Microbiol.">
        <title>The Global Catalogue of Microorganisms (GCM) 10K type strain sequencing project: providing services to taxonomists for standard genome sequencing and annotation.</title>
        <authorList>
            <consortium name="The Broad Institute Genomics Platform"/>
            <consortium name="The Broad Institute Genome Sequencing Center for Infectious Disease"/>
            <person name="Wu L."/>
            <person name="Ma J."/>
        </authorList>
    </citation>
    <scope>NUCLEOTIDE SEQUENCE [LARGE SCALE GENOMIC DNA]</scope>
    <source>
        <strain evidence="3">JCM 13476</strain>
    </source>
</reference>
<sequence length="226" mass="25927">MKLIHALQDNNDPNSLVSRFRRARSKRIVDLITAIHAEKGAVRIIDLGGEASYWHLFDADFLKRSNVHITLVNPGGVDDVWDDALFTVVDGDATHLPQYGDNSFDLVHSNSVIEHVGDWVRMEAFAQECRRLAPKYYVQTPYFWFPVEPHFSSLFFHWKSEQSRARALMKRAHGFSQKSPDVGAAMRDVQHARLLDKNQFRFLYADAKHHDEKVGPLTKSMIAIRA</sequence>
<gene>
    <name evidence="2" type="ORF">GCM10009093_02570</name>
</gene>
<evidence type="ECO:0000313" key="2">
    <source>
        <dbReference type="EMBL" id="GAA0378984.1"/>
    </source>
</evidence>
<dbReference type="RefSeq" id="WP_167178565.1">
    <property type="nucleotide sequence ID" value="NZ_BAAAEJ010000002.1"/>
</dbReference>
<feature type="domain" description="Methyltransferase type 11" evidence="1">
    <location>
        <begin position="85"/>
        <end position="132"/>
    </location>
</feature>
<dbReference type="SUPFAM" id="SSF53335">
    <property type="entry name" value="S-adenosyl-L-methionine-dependent methyltransferases"/>
    <property type="match status" value="1"/>
</dbReference>
<comment type="caution">
    <text evidence="2">The sequence shown here is derived from an EMBL/GenBank/DDBJ whole genome shotgun (WGS) entry which is preliminary data.</text>
</comment>
<protein>
    <recommendedName>
        <fullName evidence="1">Methyltransferase type 11 domain-containing protein</fullName>
    </recommendedName>
</protein>
<dbReference type="Proteomes" id="UP001500791">
    <property type="component" value="Unassembled WGS sequence"/>
</dbReference>
<name>A0ABP3HUG9_9CAUL</name>
<proteinExistence type="predicted"/>
<dbReference type="Pfam" id="PF08241">
    <property type="entry name" value="Methyltransf_11"/>
    <property type="match status" value="1"/>
</dbReference>